<evidence type="ECO:0000313" key="1">
    <source>
        <dbReference type="EMBL" id="MFD2613369.1"/>
    </source>
</evidence>
<reference evidence="2" key="1">
    <citation type="journal article" date="2019" name="Int. J. Syst. Evol. Microbiol.">
        <title>The Global Catalogue of Microorganisms (GCM) 10K type strain sequencing project: providing services to taxonomists for standard genome sequencing and annotation.</title>
        <authorList>
            <consortium name="The Broad Institute Genomics Platform"/>
            <consortium name="The Broad Institute Genome Sequencing Center for Infectious Disease"/>
            <person name="Wu L."/>
            <person name="Ma J."/>
        </authorList>
    </citation>
    <scope>NUCLEOTIDE SEQUENCE [LARGE SCALE GENOMIC DNA]</scope>
    <source>
        <strain evidence="2">KCTC 3950</strain>
    </source>
</reference>
<evidence type="ECO:0000313" key="2">
    <source>
        <dbReference type="Proteomes" id="UP001597541"/>
    </source>
</evidence>
<sequence length="125" mass="14337">MNDFPEDYTLAESVSGHWHKLGLGVKAGTMLITMSEQLLLSVHISSKRLDLLLQDEKGIFQYAGDLSLEGLEYNGKLNFHSWGIEHIHLNNEKLLLDNPRNDLTNVYIKLSLNKRKETERARLHP</sequence>
<dbReference type="RefSeq" id="WP_377603366.1">
    <property type="nucleotide sequence ID" value="NZ_JBHUME010000008.1"/>
</dbReference>
<dbReference type="EMBL" id="JBHUME010000008">
    <property type="protein sequence ID" value="MFD2613369.1"/>
    <property type="molecule type" value="Genomic_DNA"/>
</dbReference>
<proteinExistence type="predicted"/>
<name>A0ABW5PFS0_9BACL</name>
<keyword evidence="2" id="KW-1185">Reference proteome</keyword>
<dbReference type="Proteomes" id="UP001597541">
    <property type="component" value="Unassembled WGS sequence"/>
</dbReference>
<comment type="caution">
    <text evidence="1">The sequence shown here is derived from an EMBL/GenBank/DDBJ whole genome shotgun (WGS) entry which is preliminary data.</text>
</comment>
<gene>
    <name evidence="1" type="ORF">ACFSUF_13140</name>
</gene>
<organism evidence="1 2">
    <name type="scientific">Paenibacillus gansuensis</name>
    <dbReference type="NCBI Taxonomy" id="306542"/>
    <lineage>
        <taxon>Bacteria</taxon>
        <taxon>Bacillati</taxon>
        <taxon>Bacillota</taxon>
        <taxon>Bacilli</taxon>
        <taxon>Bacillales</taxon>
        <taxon>Paenibacillaceae</taxon>
        <taxon>Paenibacillus</taxon>
    </lineage>
</organism>
<protein>
    <submittedName>
        <fullName evidence="1">Uncharacterized protein</fullName>
    </submittedName>
</protein>
<accession>A0ABW5PFS0</accession>